<dbReference type="Pfam" id="PF07647">
    <property type="entry name" value="SAM_2"/>
    <property type="match status" value="1"/>
</dbReference>
<keyword evidence="1" id="KW-0472">Membrane</keyword>
<dbReference type="GeneID" id="17300414"/>
<reference evidence="5" key="2">
    <citation type="submission" date="2012-11" db="EMBL/GenBank/DDBJ databases">
        <authorList>
            <person name="Kuo A."/>
            <person name="Curtis B.A."/>
            <person name="Tanifuji G."/>
            <person name="Burki F."/>
            <person name="Gruber A."/>
            <person name="Irimia M."/>
            <person name="Maruyama S."/>
            <person name="Arias M.C."/>
            <person name="Ball S.G."/>
            <person name="Gile G.H."/>
            <person name="Hirakawa Y."/>
            <person name="Hopkins J.F."/>
            <person name="Rensing S.A."/>
            <person name="Schmutz J."/>
            <person name="Symeonidi A."/>
            <person name="Elias M."/>
            <person name="Eveleigh R.J."/>
            <person name="Herman E.K."/>
            <person name="Klute M.J."/>
            <person name="Nakayama T."/>
            <person name="Obornik M."/>
            <person name="Reyes-Prieto A."/>
            <person name="Armbrust E.V."/>
            <person name="Aves S.J."/>
            <person name="Beiko R.G."/>
            <person name="Coutinho P."/>
            <person name="Dacks J.B."/>
            <person name="Durnford D.G."/>
            <person name="Fast N.M."/>
            <person name="Green B.R."/>
            <person name="Grisdale C."/>
            <person name="Hempe F."/>
            <person name="Henrissat B."/>
            <person name="Hoppner M.P."/>
            <person name="Ishida K.-I."/>
            <person name="Kim E."/>
            <person name="Koreny L."/>
            <person name="Kroth P.G."/>
            <person name="Liu Y."/>
            <person name="Malik S.-B."/>
            <person name="Maier U.G."/>
            <person name="McRose D."/>
            <person name="Mock T."/>
            <person name="Neilson J.A."/>
            <person name="Onodera N.T."/>
            <person name="Poole A.M."/>
            <person name="Pritham E.J."/>
            <person name="Richards T.A."/>
            <person name="Rocap G."/>
            <person name="Roy S.W."/>
            <person name="Sarai C."/>
            <person name="Schaack S."/>
            <person name="Shirato S."/>
            <person name="Slamovits C.H."/>
            <person name="Spencer D.F."/>
            <person name="Suzuki S."/>
            <person name="Worden A.Z."/>
            <person name="Zauner S."/>
            <person name="Barry K."/>
            <person name="Bell C."/>
            <person name="Bharti A.K."/>
            <person name="Crow J.A."/>
            <person name="Grimwood J."/>
            <person name="Kramer R."/>
            <person name="Lindquist E."/>
            <person name="Lucas S."/>
            <person name="Salamov A."/>
            <person name="McFadden G.I."/>
            <person name="Lane C.E."/>
            <person name="Keeling P.J."/>
            <person name="Gray M.W."/>
            <person name="Grigoriev I.V."/>
            <person name="Archibald J.M."/>
        </authorList>
    </citation>
    <scope>NUCLEOTIDE SEQUENCE</scope>
    <source>
        <strain evidence="5">CCMP2712</strain>
    </source>
</reference>
<keyword evidence="1" id="KW-0812">Transmembrane</keyword>
<dbReference type="KEGG" id="gtt:GUITHDRAFT_140166"/>
<evidence type="ECO:0000313" key="3">
    <source>
        <dbReference type="EMBL" id="EKX43700.1"/>
    </source>
</evidence>
<dbReference type="Gene3D" id="1.10.150.50">
    <property type="entry name" value="Transcription Factor, Ets-1"/>
    <property type="match status" value="1"/>
</dbReference>
<dbReference type="PaxDb" id="55529-EKX43700"/>
<evidence type="ECO:0000259" key="2">
    <source>
        <dbReference type="PROSITE" id="PS50105"/>
    </source>
</evidence>
<keyword evidence="5" id="KW-1185">Reference proteome</keyword>
<proteinExistence type="predicted"/>
<protein>
    <recommendedName>
        <fullName evidence="2">SAM domain-containing protein</fullName>
    </recommendedName>
</protein>
<feature type="domain" description="SAM" evidence="2">
    <location>
        <begin position="1"/>
        <end position="56"/>
    </location>
</feature>
<feature type="transmembrane region" description="Helical" evidence="1">
    <location>
        <begin position="162"/>
        <end position="180"/>
    </location>
</feature>
<evidence type="ECO:0000256" key="1">
    <source>
        <dbReference type="SAM" id="Phobius"/>
    </source>
</evidence>
<dbReference type="PROSITE" id="PS50105">
    <property type="entry name" value="SAM_DOMAIN"/>
    <property type="match status" value="1"/>
</dbReference>
<reference evidence="3 5" key="1">
    <citation type="journal article" date="2012" name="Nature">
        <title>Algal genomes reveal evolutionary mosaicism and the fate of nucleomorphs.</title>
        <authorList>
            <consortium name="DOE Joint Genome Institute"/>
            <person name="Curtis B.A."/>
            <person name="Tanifuji G."/>
            <person name="Burki F."/>
            <person name="Gruber A."/>
            <person name="Irimia M."/>
            <person name="Maruyama S."/>
            <person name="Arias M.C."/>
            <person name="Ball S.G."/>
            <person name="Gile G.H."/>
            <person name="Hirakawa Y."/>
            <person name="Hopkins J.F."/>
            <person name="Kuo A."/>
            <person name="Rensing S.A."/>
            <person name="Schmutz J."/>
            <person name="Symeonidi A."/>
            <person name="Elias M."/>
            <person name="Eveleigh R.J."/>
            <person name="Herman E.K."/>
            <person name="Klute M.J."/>
            <person name="Nakayama T."/>
            <person name="Obornik M."/>
            <person name="Reyes-Prieto A."/>
            <person name="Armbrust E.V."/>
            <person name="Aves S.J."/>
            <person name="Beiko R.G."/>
            <person name="Coutinho P."/>
            <person name="Dacks J.B."/>
            <person name="Durnford D.G."/>
            <person name="Fast N.M."/>
            <person name="Green B.R."/>
            <person name="Grisdale C.J."/>
            <person name="Hempel F."/>
            <person name="Henrissat B."/>
            <person name="Hoppner M.P."/>
            <person name="Ishida K."/>
            <person name="Kim E."/>
            <person name="Koreny L."/>
            <person name="Kroth P.G."/>
            <person name="Liu Y."/>
            <person name="Malik S.B."/>
            <person name="Maier U.G."/>
            <person name="McRose D."/>
            <person name="Mock T."/>
            <person name="Neilson J.A."/>
            <person name="Onodera N.T."/>
            <person name="Poole A.M."/>
            <person name="Pritham E.J."/>
            <person name="Richards T.A."/>
            <person name="Rocap G."/>
            <person name="Roy S.W."/>
            <person name="Sarai C."/>
            <person name="Schaack S."/>
            <person name="Shirato S."/>
            <person name="Slamovits C.H."/>
            <person name="Spencer D.F."/>
            <person name="Suzuki S."/>
            <person name="Worden A.Z."/>
            <person name="Zauner S."/>
            <person name="Barry K."/>
            <person name="Bell C."/>
            <person name="Bharti A.K."/>
            <person name="Crow J.A."/>
            <person name="Grimwood J."/>
            <person name="Kramer R."/>
            <person name="Lindquist E."/>
            <person name="Lucas S."/>
            <person name="Salamov A."/>
            <person name="McFadden G.I."/>
            <person name="Lane C.E."/>
            <person name="Keeling P.J."/>
            <person name="Gray M.W."/>
            <person name="Grigoriev I.V."/>
            <person name="Archibald J.M."/>
        </authorList>
    </citation>
    <scope>NUCLEOTIDE SEQUENCE</scope>
    <source>
        <strain evidence="3 5">CCMP2712</strain>
    </source>
</reference>
<dbReference type="EnsemblProtists" id="EKX43700">
    <property type="protein sequence ID" value="EKX43700"/>
    <property type="gene ID" value="GUITHDRAFT_140166"/>
</dbReference>
<dbReference type="RefSeq" id="XP_005830680.1">
    <property type="nucleotide sequence ID" value="XM_005830623.1"/>
</dbReference>
<feature type="transmembrane region" description="Helical" evidence="1">
    <location>
        <begin position="200"/>
        <end position="222"/>
    </location>
</feature>
<gene>
    <name evidence="3" type="ORF">GUITHDRAFT_140166</name>
</gene>
<dbReference type="InterPro" id="IPR013761">
    <property type="entry name" value="SAM/pointed_sf"/>
</dbReference>
<dbReference type="SUPFAM" id="SSF47769">
    <property type="entry name" value="SAM/Pointed domain"/>
    <property type="match status" value="1"/>
</dbReference>
<dbReference type="HOGENOM" id="CLU_1055409_0_0_1"/>
<evidence type="ECO:0000313" key="5">
    <source>
        <dbReference type="Proteomes" id="UP000011087"/>
    </source>
</evidence>
<feature type="transmembrane region" description="Helical" evidence="1">
    <location>
        <begin position="104"/>
        <end position="134"/>
    </location>
</feature>
<dbReference type="AlphaFoldDB" id="L1J6J0"/>
<organism evidence="3">
    <name type="scientific">Guillardia theta (strain CCMP2712)</name>
    <name type="common">Cryptophyte</name>
    <dbReference type="NCBI Taxonomy" id="905079"/>
    <lineage>
        <taxon>Eukaryota</taxon>
        <taxon>Cryptophyceae</taxon>
        <taxon>Pyrenomonadales</taxon>
        <taxon>Geminigeraceae</taxon>
        <taxon>Guillardia</taxon>
    </lineage>
</organism>
<dbReference type="InterPro" id="IPR001660">
    <property type="entry name" value="SAM"/>
</dbReference>
<reference evidence="4" key="3">
    <citation type="submission" date="2016-03" db="UniProtKB">
        <authorList>
            <consortium name="EnsemblProtists"/>
        </authorList>
    </citation>
    <scope>IDENTIFICATION</scope>
</reference>
<keyword evidence="1" id="KW-1133">Transmembrane helix</keyword>
<dbReference type="EMBL" id="JH993008">
    <property type="protein sequence ID" value="EKX43700.1"/>
    <property type="molecule type" value="Genomic_DNA"/>
</dbReference>
<name>L1J6J0_GUITC</name>
<sequence length="264" mass="30207">MEPYSGFEREIDIFKRNGIDGQVLLKLTKEHLAELGIGRVGVSIKLHKEVSLLKRLHLKPNTKKLFMRNPFRLIFGLFTFHWAQTSEVVESDAEKRGFDVRPPIPASIMYCFSAVACIFFMWALIISIMMIILINEMSDDKEIFVLINTVMSASSQNTSGRFFTLGMFFMSLPVGVYCLYNQDFGLERIEISQPDDLKTFALGICCATCILIALLWVFAWIFSIPRAIGIVYASKLKATEDDINLWIQSKKFFDQVENTSNNRI</sequence>
<accession>L1J6J0</accession>
<evidence type="ECO:0000313" key="4">
    <source>
        <dbReference type="EnsemblProtists" id="EKX43700"/>
    </source>
</evidence>
<dbReference type="Proteomes" id="UP000011087">
    <property type="component" value="Unassembled WGS sequence"/>
</dbReference>